<dbReference type="AlphaFoldDB" id="A0A9W6BFQ8"/>
<feature type="compositionally biased region" description="Basic and acidic residues" evidence="1">
    <location>
        <begin position="124"/>
        <end position="138"/>
    </location>
</feature>
<feature type="region of interest" description="Disordered" evidence="1">
    <location>
        <begin position="226"/>
        <end position="256"/>
    </location>
</feature>
<dbReference type="Proteomes" id="UP001165080">
    <property type="component" value="Unassembled WGS sequence"/>
</dbReference>
<feature type="region of interest" description="Disordered" evidence="1">
    <location>
        <begin position="810"/>
        <end position="857"/>
    </location>
</feature>
<feature type="compositionally biased region" description="Low complexity" evidence="1">
    <location>
        <begin position="810"/>
        <end position="825"/>
    </location>
</feature>
<feature type="compositionally biased region" description="Low complexity" evidence="1">
    <location>
        <begin position="283"/>
        <end position="297"/>
    </location>
</feature>
<keyword evidence="3" id="KW-1185">Reference proteome</keyword>
<feature type="compositionally biased region" description="Basic and acidic residues" evidence="1">
    <location>
        <begin position="617"/>
        <end position="626"/>
    </location>
</feature>
<feature type="compositionally biased region" description="Low complexity" evidence="1">
    <location>
        <begin position="450"/>
        <end position="471"/>
    </location>
</feature>
<feature type="region of interest" description="Disordered" evidence="1">
    <location>
        <begin position="1029"/>
        <end position="1090"/>
    </location>
</feature>
<protein>
    <recommendedName>
        <fullName evidence="4">UBA domain-containing protein</fullName>
    </recommendedName>
</protein>
<accession>A0A9W6BFQ8</accession>
<evidence type="ECO:0000313" key="3">
    <source>
        <dbReference type="Proteomes" id="UP001165080"/>
    </source>
</evidence>
<evidence type="ECO:0000256" key="1">
    <source>
        <dbReference type="SAM" id="MobiDB-lite"/>
    </source>
</evidence>
<organism evidence="2 3">
    <name type="scientific">Pleodorina starrii</name>
    <dbReference type="NCBI Taxonomy" id="330485"/>
    <lineage>
        <taxon>Eukaryota</taxon>
        <taxon>Viridiplantae</taxon>
        <taxon>Chlorophyta</taxon>
        <taxon>core chlorophytes</taxon>
        <taxon>Chlorophyceae</taxon>
        <taxon>CS clade</taxon>
        <taxon>Chlamydomonadales</taxon>
        <taxon>Volvocaceae</taxon>
        <taxon>Pleodorina</taxon>
    </lineage>
</organism>
<gene>
    <name evidence="2" type="primary">PLEST004694</name>
    <name evidence="2" type="ORF">PLESTB_000498200</name>
</gene>
<reference evidence="2 3" key="1">
    <citation type="journal article" date="2023" name="Commun. Biol.">
        <title>Reorganization of the ancestral sex-determining regions during the evolution of trioecy in Pleodorina starrii.</title>
        <authorList>
            <person name="Takahashi K."/>
            <person name="Suzuki S."/>
            <person name="Kawai-Toyooka H."/>
            <person name="Yamamoto K."/>
            <person name="Hamaji T."/>
            <person name="Ootsuki R."/>
            <person name="Yamaguchi H."/>
            <person name="Kawachi M."/>
            <person name="Higashiyama T."/>
            <person name="Nozaki H."/>
        </authorList>
    </citation>
    <scope>NUCLEOTIDE SEQUENCE [LARGE SCALE GENOMIC DNA]</scope>
    <source>
        <strain evidence="2 3">NIES-4479</strain>
    </source>
</reference>
<feature type="region of interest" description="Disordered" evidence="1">
    <location>
        <begin position="283"/>
        <end position="626"/>
    </location>
</feature>
<dbReference type="EMBL" id="BRXU01000004">
    <property type="protein sequence ID" value="GLC51401.1"/>
    <property type="molecule type" value="Genomic_DNA"/>
</dbReference>
<comment type="caution">
    <text evidence="2">The sequence shown here is derived from an EMBL/GenBank/DDBJ whole genome shotgun (WGS) entry which is preliminary data.</text>
</comment>
<feature type="compositionally biased region" description="Polar residues" evidence="1">
    <location>
        <begin position="1048"/>
        <end position="1061"/>
    </location>
</feature>
<feature type="compositionally biased region" description="Basic and acidic residues" evidence="1">
    <location>
        <begin position="80"/>
        <end position="95"/>
    </location>
</feature>
<name>A0A9W6BFQ8_9CHLO</name>
<feature type="region of interest" description="Disordered" evidence="1">
    <location>
        <begin position="78"/>
        <end position="97"/>
    </location>
</feature>
<dbReference type="OrthoDB" id="515654at2759"/>
<proteinExistence type="predicted"/>
<feature type="compositionally biased region" description="Low complexity" evidence="1">
    <location>
        <begin position="480"/>
        <end position="491"/>
    </location>
</feature>
<feature type="compositionally biased region" description="Basic residues" evidence="1">
    <location>
        <begin position="514"/>
        <end position="529"/>
    </location>
</feature>
<evidence type="ECO:0008006" key="4">
    <source>
        <dbReference type="Google" id="ProtNLM"/>
    </source>
</evidence>
<sequence>MAVEISQGVCDLCGAPSDASLQECNWLTCTYQHCEGGLYHQECLEKYLKSNKLEKNRKTGFKCPRGCGKGTRFDQACPGRIDKSHPIHPRNEDKKKTKLAAVVVEPTRPAKPAAPTPPNGKAAKPKEESKADAGKDAKSATPAKAALPIKPAAPMATASSLTSQGLKVARKDAAALPPRPEVVAKQKLAELAAQARREIGLPASSSLSTQGSKGDLHALASSSAATSKPVVAPAPSAWGKPSAAAAEPPAISPQPTMMSQLPQLQQLLQQAAGKKTAGKLTLAGGTGAATQAASKPTPAVPQPVTPPTPMWPALGTSQTSAAALFSSSSTPIPQTPREATPRPGSPPSAWGSSTAAVASTVQPQQAAQQPAQQAAASAPSPSAVPASRPSGSGTLGSSSSSSSLTAAAAAGPSMSATAGAGSSSAPSTAAPAAATATTAGIASGSGAGQGSAATAGSSGAAASCSGRVSASEPQPTCVTAAPVGPAAAAAPRSGSQLVGAEFADDEAKEPKLTKAQKKNLKRAEKKKLPHGAEDQQQGSGAGEAQVVSEAPSRGSLDGGAGAAGPRQSTGGMATGGGARGQADAPLASTSGRGDSAAGVGGGVAISSNGGHRRHVSRGSDDPEQAHVAEAEEAAVMEELCINCIVARKVLSLITQLQRLGALEFVAVAAVQRHGSNLLAALEWLLVAGADATAAPPEAVLAAAAESASATESEVDISEELQQLQDLQAAMGLPTELLQQCVVDCSGDVQTAANTAMERILSAPSGSAAGAGGARVSNCSGSGMLAGGGQGNGAAAAALRSSPLFYSASSLEGSAAGGADSDAAAQPKPPQHQQPQQQQARSSHFGVRLQDEPAGCSAGSGAGGGTGYGVGDAIAAGFLRGGVVLGAAGWPNGYMGEPTPPPGFGPGPGAVSASGPGGRSTSRLLHWLRDEPGRAAVVAEEQASAGPGGSVGMFSADPVLDSPFAAHGCRGAAAAREPGRGAPTLAHWLGSNGYHPGVGGAAAAGFGGAQYGGMYCGGGGEGSTGDFSFTSALSKPPSMAESLGGHGTRWSSLAASEGSQRQDAPGGPLYGGARTAAVEPESVPDHADGDNDLTTIMALISGSTARS</sequence>
<evidence type="ECO:0000313" key="2">
    <source>
        <dbReference type="EMBL" id="GLC51401.1"/>
    </source>
</evidence>
<feature type="compositionally biased region" description="Low complexity" evidence="1">
    <location>
        <begin position="354"/>
        <end position="442"/>
    </location>
</feature>
<feature type="compositionally biased region" description="Low complexity" evidence="1">
    <location>
        <begin position="241"/>
        <end position="256"/>
    </location>
</feature>
<feature type="region of interest" description="Disordered" evidence="1">
    <location>
        <begin position="106"/>
        <end position="146"/>
    </location>
</feature>
<feature type="compositionally biased region" description="Pro residues" evidence="1">
    <location>
        <begin position="298"/>
        <end position="310"/>
    </location>
</feature>
<feature type="compositionally biased region" description="Low complexity" evidence="1">
    <location>
        <begin position="316"/>
        <end position="330"/>
    </location>
</feature>